<reference evidence="4 6" key="1">
    <citation type="submission" date="2014-07" db="EMBL/GenBank/DDBJ databases">
        <title>Genome of Flavobacterium hydatis DSM 2063.</title>
        <authorList>
            <person name="Pipes S.E."/>
            <person name="Stropko S.J."/>
            <person name="Newman J.D."/>
        </authorList>
    </citation>
    <scope>NUCLEOTIDE SEQUENCE [LARGE SCALE GENOMIC DNA]</scope>
    <source>
        <strain evidence="4 6">DSM 2063</strain>
    </source>
</reference>
<evidence type="ECO:0000256" key="2">
    <source>
        <dbReference type="ARBA" id="ARBA00022801"/>
    </source>
</evidence>
<dbReference type="EMBL" id="MUGY01000008">
    <property type="protein sequence ID" value="OXA95154.1"/>
    <property type="molecule type" value="Genomic_DNA"/>
</dbReference>
<evidence type="ECO:0000313" key="5">
    <source>
        <dbReference type="EMBL" id="OXA95154.1"/>
    </source>
</evidence>
<dbReference type="eggNOG" id="COG2819">
    <property type="taxonomic scope" value="Bacteria"/>
</dbReference>
<reference evidence="5 7" key="2">
    <citation type="submission" date="2016-11" db="EMBL/GenBank/DDBJ databases">
        <title>Whole genomes of Flavobacteriaceae.</title>
        <authorList>
            <person name="Stine C."/>
            <person name="Li C."/>
            <person name="Tadesse D."/>
        </authorList>
    </citation>
    <scope>NUCLEOTIDE SEQUENCE [LARGE SCALE GENOMIC DNA]</scope>
    <source>
        <strain evidence="5 7">ATCC 29551</strain>
    </source>
</reference>
<dbReference type="PANTHER" id="PTHR40841:SF2">
    <property type="entry name" value="SIDEROPHORE-DEGRADING ESTERASE (EUROFUNG)"/>
    <property type="match status" value="1"/>
</dbReference>
<organism evidence="4 6">
    <name type="scientific">Flavobacterium hydatis</name>
    <name type="common">Cytophaga aquatilis</name>
    <dbReference type="NCBI Taxonomy" id="991"/>
    <lineage>
        <taxon>Bacteria</taxon>
        <taxon>Pseudomonadati</taxon>
        <taxon>Bacteroidota</taxon>
        <taxon>Flavobacteriia</taxon>
        <taxon>Flavobacteriales</taxon>
        <taxon>Flavobacteriaceae</taxon>
        <taxon>Flavobacterium</taxon>
    </lineage>
</organism>
<dbReference type="Proteomes" id="UP000198424">
    <property type="component" value="Unassembled WGS sequence"/>
</dbReference>
<evidence type="ECO:0000313" key="6">
    <source>
        <dbReference type="Proteomes" id="UP000028712"/>
    </source>
</evidence>
<dbReference type="SUPFAM" id="SSF53474">
    <property type="entry name" value="alpha/beta-Hydrolases"/>
    <property type="match status" value="1"/>
</dbReference>
<gene>
    <name evidence="5" type="ORF">B0A62_09650</name>
    <name evidence="4" type="ORF">IW20_08235</name>
</gene>
<protein>
    <submittedName>
        <fullName evidence="4">Esterase</fullName>
    </submittedName>
</protein>
<accession>A0A086AKV6</accession>
<dbReference type="Proteomes" id="UP000028712">
    <property type="component" value="Unassembled WGS sequence"/>
</dbReference>
<keyword evidence="2" id="KW-0378">Hydrolase</keyword>
<proteinExistence type="inferred from homology"/>
<dbReference type="OrthoDB" id="9784036at2"/>
<dbReference type="EMBL" id="JPRM01000010">
    <property type="protein sequence ID" value="KFF17320.1"/>
    <property type="molecule type" value="Genomic_DNA"/>
</dbReference>
<dbReference type="InterPro" id="IPR052558">
    <property type="entry name" value="Siderophore_Hydrolase_D"/>
</dbReference>
<dbReference type="RefSeq" id="WP_035620705.1">
    <property type="nucleotide sequence ID" value="NZ_JBEWQG010000003.1"/>
</dbReference>
<dbReference type="PANTHER" id="PTHR40841">
    <property type="entry name" value="SIDEROPHORE TRIACETYLFUSARININE C ESTERASE"/>
    <property type="match status" value="1"/>
</dbReference>
<dbReference type="InterPro" id="IPR000801">
    <property type="entry name" value="Esterase-like"/>
</dbReference>
<dbReference type="Pfam" id="PF00756">
    <property type="entry name" value="Esterase"/>
    <property type="match status" value="1"/>
</dbReference>
<name>A0A086AKV6_FLAHY</name>
<keyword evidence="7" id="KW-1185">Reference proteome</keyword>
<comment type="caution">
    <text evidence="4">The sequence shown here is derived from an EMBL/GenBank/DDBJ whole genome shotgun (WGS) entry which is preliminary data.</text>
</comment>
<comment type="similarity">
    <text evidence="1">Belongs to the esterase D family.</text>
</comment>
<dbReference type="Gene3D" id="3.40.50.1820">
    <property type="entry name" value="alpha/beta hydrolase"/>
    <property type="match status" value="1"/>
</dbReference>
<evidence type="ECO:0000256" key="3">
    <source>
        <dbReference type="SAM" id="SignalP"/>
    </source>
</evidence>
<evidence type="ECO:0000256" key="1">
    <source>
        <dbReference type="ARBA" id="ARBA00005622"/>
    </source>
</evidence>
<dbReference type="STRING" id="991.IW20_08235"/>
<feature type="chain" id="PRO_5001802884" evidence="3">
    <location>
        <begin position="20"/>
        <end position="293"/>
    </location>
</feature>
<dbReference type="AlphaFoldDB" id="A0A086AKV6"/>
<dbReference type="GO" id="GO:0016788">
    <property type="term" value="F:hydrolase activity, acting on ester bonds"/>
    <property type="evidence" value="ECO:0007669"/>
    <property type="project" value="TreeGrafter"/>
</dbReference>
<keyword evidence="3" id="KW-0732">Signal</keyword>
<evidence type="ECO:0000313" key="7">
    <source>
        <dbReference type="Proteomes" id="UP000198424"/>
    </source>
</evidence>
<feature type="signal peptide" evidence="3">
    <location>
        <begin position="1"/>
        <end position="19"/>
    </location>
</feature>
<evidence type="ECO:0000313" key="4">
    <source>
        <dbReference type="EMBL" id="KFF17320.1"/>
    </source>
</evidence>
<sequence length="293" mass="33838">MKKTFYLFIFLLFTNLNFAQTKSKQTTDKSQPIVLGITDKLKSTELGETRTINIYLPEGYKEKDTVKYPVIYILDGGVEEDFIHITGIVRFNTQAWIARFPKSIVVGIENTNRRRDFTFAVPNLDFVEKMGFKKQNFPQYGGSDKYIAFLEKELQPYIDKKFNTSNHKTVIGESLAGLLATEILLKHRNLFDNYIIIAPSLWWGDQSLLAEAPKLLKAKENKPALVYIAACDKDEDKTMYDVAVSLSETLKQNDEKNTKVYYDYIQNEIHSTVIHQGVYNAFKAFYPKTIYEK</sequence>
<dbReference type="InterPro" id="IPR029058">
    <property type="entry name" value="AB_hydrolase_fold"/>
</dbReference>